<dbReference type="Proteomes" id="UP000184550">
    <property type="component" value="Unassembled WGS sequence"/>
</dbReference>
<sequence>MKHLDYWIKQQKQQQLEDQIRTEQARTEVQAIVKVLIERFSIKKIILFGSLVRGKFHENSDIDLAVEGVPKRDYFTAVAIANNLTSRWVDLKPLEDLEPHFRERVLATGESVYEANVSK</sequence>
<dbReference type="PANTHER" id="PTHR43852">
    <property type="entry name" value="NUCLEOTIDYLTRANSFERASE"/>
    <property type="match status" value="1"/>
</dbReference>
<dbReference type="PANTHER" id="PTHR43852:SF2">
    <property type="entry name" value="PROTEIN ADENYLYLTRANSFERASE MNTA"/>
    <property type="match status" value="1"/>
</dbReference>
<dbReference type="AlphaFoldDB" id="A0A7Z9BSY7"/>
<comment type="caution">
    <text evidence="2">The sequence shown here is derived from an EMBL/GenBank/DDBJ whole genome shotgun (WGS) entry which is preliminary data.</text>
</comment>
<evidence type="ECO:0000259" key="1">
    <source>
        <dbReference type="Pfam" id="PF18765"/>
    </source>
</evidence>
<protein>
    <submittedName>
        <fullName evidence="2">DNA polymerase beta domain protein region</fullName>
    </submittedName>
</protein>
<dbReference type="SUPFAM" id="SSF81301">
    <property type="entry name" value="Nucleotidyltransferase"/>
    <property type="match status" value="1"/>
</dbReference>
<proteinExistence type="predicted"/>
<dbReference type="Gene3D" id="3.30.460.10">
    <property type="entry name" value="Beta Polymerase, domain 2"/>
    <property type="match status" value="1"/>
</dbReference>
<gene>
    <name evidence="2" type="ORF">PL8927_720180</name>
</gene>
<organism evidence="2 3">
    <name type="scientific">Planktothrix serta PCC 8927</name>
    <dbReference type="NCBI Taxonomy" id="671068"/>
    <lineage>
        <taxon>Bacteria</taxon>
        <taxon>Bacillati</taxon>
        <taxon>Cyanobacteriota</taxon>
        <taxon>Cyanophyceae</taxon>
        <taxon>Oscillatoriophycideae</taxon>
        <taxon>Oscillatoriales</taxon>
        <taxon>Microcoleaceae</taxon>
        <taxon>Planktothrix</taxon>
    </lineage>
</organism>
<dbReference type="OrthoDB" id="37820at2"/>
<reference evidence="2" key="1">
    <citation type="submission" date="2019-10" db="EMBL/GenBank/DDBJ databases">
        <authorList>
            <consortium name="Genoscope - CEA"/>
            <person name="William W."/>
        </authorList>
    </citation>
    <scope>NUCLEOTIDE SEQUENCE [LARGE SCALE GENOMIC DNA]</scope>
    <source>
        <strain evidence="2">BBR_PRJEB10992</strain>
    </source>
</reference>
<feature type="domain" description="Polymerase beta nucleotidyltransferase" evidence="1">
    <location>
        <begin position="31"/>
        <end position="116"/>
    </location>
</feature>
<accession>A0A7Z9BSY7</accession>
<dbReference type="InterPro" id="IPR024700">
    <property type="entry name" value="UCP020217"/>
</dbReference>
<dbReference type="EMBL" id="CZCU02000149">
    <property type="protein sequence ID" value="VXD21756.1"/>
    <property type="molecule type" value="Genomic_DNA"/>
</dbReference>
<dbReference type="CDD" id="cd05403">
    <property type="entry name" value="NT_KNTase_like"/>
    <property type="match status" value="1"/>
</dbReference>
<dbReference type="PIRSF" id="PIRSF020217">
    <property type="entry name" value="UCP020217"/>
    <property type="match status" value="1"/>
</dbReference>
<evidence type="ECO:0000313" key="2">
    <source>
        <dbReference type="EMBL" id="VXD21756.1"/>
    </source>
</evidence>
<dbReference type="InterPro" id="IPR052930">
    <property type="entry name" value="TA_antitoxin_MntA"/>
</dbReference>
<dbReference type="Pfam" id="PF18765">
    <property type="entry name" value="Polbeta"/>
    <property type="match status" value="1"/>
</dbReference>
<dbReference type="InterPro" id="IPR043519">
    <property type="entry name" value="NT_sf"/>
</dbReference>
<keyword evidence="3" id="KW-1185">Reference proteome</keyword>
<name>A0A7Z9BSY7_9CYAN</name>
<dbReference type="InterPro" id="IPR041633">
    <property type="entry name" value="Polbeta"/>
</dbReference>
<dbReference type="RefSeq" id="WP_083624111.1">
    <property type="nucleotide sequence ID" value="NZ_LR734877.1"/>
</dbReference>
<evidence type="ECO:0000313" key="3">
    <source>
        <dbReference type="Proteomes" id="UP000184550"/>
    </source>
</evidence>